<evidence type="ECO:0000313" key="2">
    <source>
        <dbReference type="EMBL" id="MPC82974.1"/>
    </source>
</evidence>
<dbReference type="AlphaFoldDB" id="A0A5B7IS30"/>
<sequence>MNILTKSRPLQTSRALNSGTDNTSIFTTNKRRKYCIVYHRTVRLLNSFWFEVKAPEPQNCHVLTTLNTAGRPLWLVDCTVPPAPVRRYHQHSTHVLTRGLAPSTPPCGKLYIPVTLFSSNAPRFLHCFSQIHCTDCRIGLSSDT</sequence>
<organism evidence="2 3">
    <name type="scientific">Portunus trituberculatus</name>
    <name type="common">Swimming crab</name>
    <name type="synonym">Neptunus trituberculatus</name>
    <dbReference type="NCBI Taxonomy" id="210409"/>
    <lineage>
        <taxon>Eukaryota</taxon>
        <taxon>Metazoa</taxon>
        <taxon>Ecdysozoa</taxon>
        <taxon>Arthropoda</taxon>
        <taxon>Crustacea</taxon>
        <taxon>Multicrustacea</taxon>
        <taxon>Malacostraca</taxon>
        <taxon>Eumalacostraca</taxon>
        <taxon>Eucarida</taxon>
        <taxon>Decapoda</taxon>
        <taxon>Pleocyemata</taxon>
        <taxon>Brachyura</taxon>
        <taxon>Eubrachyura</taxon>
        <taxon>Portunoidea</taxon>
        <taxon>Portunidae</taxon>
        <taxon>Portuninae</taxon>
        <taxon>Portunus</taxon>
    </lineage>
</organism>
<proteinExistence type="predicted"/>
<comment type="caution">
    <text evidence="2">The sequence shown here is derived from an EMBL/GenBank/DDBJ whole genome shotgun (WGS) entry which is preliminary data.</text>
</comment>
<protein>
    <submittedName>
        <fullName evidence="2">Uncharacterized protein</fullName>
    </submittedName>
</protein>
<gene>
    <name evidence="2" type="ORF">E2C01_077663</name>
</gene>
<accession>A0A5B7IS30</accession>
<evidence type="ECO:0000256" key="1">
    <source>
        <dbReference type="SAM" id="MobiDB-lite"/>
    </source>
</evidence>
<feature type="region of interest" description="Disordered" evidence="1">
    <location>
        <begin position="1"/>
        <end position="22"/>
    </location>
</feature>
<keyword evidence="3" id="KW-1185">Reference proteome</keyword>
<reference evidence="2 3" key="1">
    <citation type="submission" date="2019-05" db="EMBL/GenBank/DDBJ databases">
        <title>Another draft genome of Portunus trituberculatus and its Hox gene families provides insights of decapod evolution.</title>
        <authorList>
            <person name="Jeong J.-H."/>
            <person name="Song I."/>
            <person name="Kim S."/>
            <person name="Choi T."/>
            <person name="Kim D."/>
            <person name="Ryu S."/>
            <person name="Kim W."/>
        </authorList>
    </citation>
    <scope>NUCLEOTIDE SEQUENCE [LARGE SCALE GENOMIC DNA]</scope>
    <source>
        <tissue evidence="2">Muscle</tissue>
    </source>
</reference>
<dbReference type="Proteomes" id="UP000324222">
    <property type="component" value="Unassembled WGS sequence"/>
</dbReference>
<name>A0A5B7IS30_PORTR</name>
<evidence type="ECO:0000313" key="3">
    <source>
        <dbReference type="Proteomes" id="UP000324222"/>
    </source>
</evidence>
<dbReference type="EMBL" id="VSRR010061178">
    <property type="protein sequence ID" value="MPC82974.1"/>
    <property type="molecule type" value="Genomic_DNA"/>
</dbReference>